<dbReference type="Gene3D" id="3.10.110.10">
    <property type="entry name" value="Ubiquitin Conjugating Enzyme"/>
    <property type="match status" value="1"/>
</dbReference>
<dbReference type="AlphaFoldDB" id="A0A5E4FZY8"/>
<evidence type="ECO:0000313" key="2">
    <source>
        <dbReference type="EMBL" id="VVA32982.1"/>
    </source>
</evidence>
<gene>
    <name evidence="2" type="ORF">ALMOND_2B017091</name>
</gene>
<sequence>MNPLIIVTAILDQPRSAYSQVDRLHIISDVLNFVDINYCMSISAQSSLTNEHGRQVIVYLQRYLVMDEEPLAIVPLGIDLVDDYPHSASMVYIPLNHDSYIVQPHPHLQRPSSFVRDVDYMVHWQYHNSNLCELADVLKNLFRNQTPIIRKPKYCHCRVMFTDECDCPRPSDLILENISKFTKVGIMVLPMNYVVNIPNEARGSL</sequence>
<proteinExistence type="predicted"/>
<evidence type="ECO:0000259" key="1">
    <source>
        <dbReference type="Pfam" id="PF05743"/>
    </source>
</evidence>
<dbReference type="GO" id="GO:0015031">
    <property type="term" value="P:protein transport"/>
    <property type="evidence" value="ECO:0007669"/>
    <property type="project" value="InterPro"/>
</dbReference>
<accession>A0A5E4FZY8</accession>
<dbReference type="EMBL" id="CABIKO010000270">
    <property type="protein sequence ID" value="VVA32982.1"/>
    <property type="molecule type" value="Genomic_DNA"/>
</dbReference>
<protein>
    <recommendedName>
        <fullName evidence="1">UEV domain-containing protein</fullName>
    </recommendedName>
</protein>
<name>A0A5E4FZY8_PRUDU</name>
<evidence type="ECO:0000313" key="3">
    <source>
        <dbReference type="Proteomes" id="UP000327085"/>
    </source>
</evidence>
<dbReference type="InterPro" id="IPR008883">
    <property type="entry name" value="UEV_N"/>
</dbReference>
<dbReference type="Gramene" id="VVA32982">
    <property type="protein sequence ID" value="VVA32982"/>
    <property type="gene ID" value="Prudul26B017091"/>
</dbReference>
<dbReference type="CDD" id="cd11685">
    <property type="entry name" value="UEV_TSG101-like"/>
    <property type="match status" value="1"/>
</dbReference>
<dbReference type="InParanoid" id="A0A5E4FZY8"/>
<dbReference type="Pfam" id="PF05743">
    <property type="entry name" value="UEV"/>
    <property type="match status" value="1"/>
</dbReference>
<dbReference type="Proteomes" id="UP000327085">
    <property type="component" value="Chromosome 4"/>
</dbReference>
<feature type="domain" description="UEV" evidence="1">
    <location>
        <begin position="28"/>
        <end position="148"/>
    </location>
</feature>
<reference evidence="3" key="1">
    <citation type="journal article" date="2020" name="Plant J.">
        <title>Transposons played a major role in the diversification between the closely related almond and peach genomes: results from the almond genome sequence.</title>
        <authorList>
            <person name="Alioto T."/>
            <person name="Alexiou K.G."/>
            <person name="Bardil A."/>
            <person name="Barteri F."/>
            <person name="Castanera R."/>
            <person name="Cruz F."/>
            <person name="Dhingra A."/>
            <person name="Duval H."/>
            <person name="Fernandez I Marti A."/>
            <person name="Frias L."/>
            <person name="Galan B."/>
            <person name="Garcia J.L."/>
            <person name="Howad W."/>
            <person name="Gomez-Garrido J."/>
            <person name="Gut M."/>
            <person name="Julca I."/>
            <person name="Morata J."/>
            <person name="Puigdomenech P."/>
            <person name="Ribeca P."/>
            <person name="Rubio Cabetas M.J."/>
            <person name="Vlasova A."/>
            <person name="Wirthensohn M."/>
            <person name="Garcia-Mas J."/>
            <person name="Gabaldon T."/>
            <person name="Casacuberta J.M."/>
            <person name="Arus P."/>
        </authorList>
    </citation>
    <scope>NUCLEOTIDE SEQUENCE [LARGE SCALE GENOMIC DNA]</scope>
    <source>
        <strain evidence="3">cv. Texas</strain>
    </source>
</reference>
<organism evidence="2 3">
    <name type="scientific">Prunus dulcis</name>
    <name type="common">Almond</name>
    <name type="synonym">Amygdalus dulcis</name>
    <dbReference type="NCBI Taxonomy" id="3755"/>
    <lineage>
        <taxon>Eukaryota</taxon>
        <taxon>Viridiplantae</taxon>
        <taxon>Streptophyta</taxon>
        <taxon>Embryophyta</taxon>
        <taxon>Tracheophyta</taxon>
        <taxon>Spermatophyta</taxon>
        <taxon>Magnoliopsida</taxon>
        <taxon>eudicotyledons</taxon>
        <taxon>Gunneridae</taxon>
        <taxon>Pentapetalae</taxon>
        <taxon>rosids</taxon>
        <taxon>fabids</taxon>
        <taxon>Rosales</taxon>
        <taxon>Rosaceae</taxon>
        <taxon>Amygdaloideae</taxon>
        <taxon>Amygdaleae</taxon>
        <taxon>Prunus</taxon>
    </lineage>
</organism>
<dbReference type="InterPro" id="IPR016135">
    <property type="entry name" value="UBQ-conjugating_enzyme/RWD"/>
</dbReference>